<feature type="region of interest" description="Disordered" evidence="1">
    <location>
        <begin position="111"/>
        <end position="145"/>
    </location>
</feature>
<feature type="compositionally biased region" description="Low complexity" evidence="1">
    <location>
        <begin position="124"/>
        <end position="137"/>
    </location>
</feature>
<dbReference type="EMBL" id="AMGX01000001">
    <property type="protein sequence ID" value="EXJ76766.1"/>
    <property type="molecule type" value="Genomic_DNA"/>
</dbReference>
<reference evidence="3 4" key="1">
    <citation type="submission" date="2013-03" db="EMBL/GenBank/DDBJ databases">
        <title>The Genome Sequence of Cladophialophora psammophila CBS 110553.</title>
        <authorList>
            <consortium name="The Broad Institute Genomics Platform"/>
            <person name="Cuomo C."/>
            <person name="de Hoog S."/>
            <person name="Gorbushina A."/>
            <person name="Walker B."/>
            <person name="Young S.K."/>
            <person name="Zeng Q."/>
            <person name="Gargeya S."/>
            <person name="Fitzgerald M."/>
            <person name="Haas B."/>
            <person name="Abouelleil A."/>
            <person name="Allen A.W."/>
            <person name="Alvarado L."/>
            <person name="Arachchi H.M."/>
            <person name="Berlin A.M."/>
            <person name="Chapman S.B."/>
            <person name="Gainer-Dewar J."/>
            <person name="Goldberg J."/>
            <person name="Griggs A."/>
            <person name="Gujja S."/>
            <person name="Hansen M."/>
            <person name="Howarth C."/>
            <person name="Imamovic A."/>
            <person name="Ireland A."/>
            <person name="Larimer J."/>
            <person name="McCowan C."/>
            <person name="Murphy C."/>
            <person name="Pearson M."/>
            <person name="Poon T.W."/>
            <person name="Priest M."/>
            <person name="Roberts A."/>
            <person name="Saif S."/>
            <person name="Shea T."/>
            <person name="Sisk P."/>
            <person name="Sykes S."/>
            <person name="Wortman J."/>
            <person name="Nusbaum C."/>
            <person name="Birren B."/>
        </authorList>
    </citation>
    <scope>NUCLEOTIDE SEQUENCE [LARGE SCALE GENOMIC DNA]</scope>
    <source>
        <strain evidence="3 4">CBS 110553</strain>
    </source>
</reference>
<proteinExistence type="predicted"/>
<dbReference type="GeneID" id="19186010"/>
<feature type="transmembrane region" description="Helical" evidence="2">
    <location>
        <begin position="83"/>
        <end position="101"/>
    </location>
</feature>
<protein>
    <submittedName>
        <fullName evidence="3">Uncharacterized protein</fullName>
    </submittedName>
</protein>
<evidence type="ECO:0000256" key="1">
    <source>
        <dbReference type="SAM" id="MobiDB-lite"/>
    </source>
</evidence>
<keyword evidence="2" id="KW-1133">Transmembrane helix</keyword>
<comment type="caution">
    <text evidence="3">The sequence shown here is derived from an EMBL/GenBank/DDBJ whole genome shotgun (WGS) entry which is preliminary data.</text>
</comment>
<dbReference type="RefSeq" id="XP_007740083.1">
    <property type="nucleotide sequence ID" value="XM_007741893.1"/>
</dbReference>
<gene>
    <name evidence="3" type="ORF">A1O5_01274</name>
</gene>
<keyword evidence="2" id="KW-0812">Transmembrane</keyword>
<dbReference type="Proteomes" id="UP000019471">
    <property type="component" value="Unassembled WGS sequence"/>
</dbReference>
<dbReference type="HOGENOM" id="CLU_1786658_0_0_1"/>
<evidence type="ECO:0000256" key="2">
    <source>
        <dbReference type="SAM" id="Phobius"/>
    </source>
</evidence>
<evidence type="ECO:0000313" key="3">
    <source>
        <dbReference type="EMBL" id="EXJ76766.1"/>
    </source>
</evidence>
<keyword evidence="4" id="KW-1185">Reference proteome</keyword>
<sequence>MTLQINHVTGERVQTFIATAGQFIPLVIGGCTLLRVLWKVGLLGLPFKLLMVFLFPDVKPEGSDTTSTSSHETTFSEPDERKGWWTAITTFLPWLCVFKYWRHTGRRYPTRRMRHESGAGSRTSSSYASDYYGSGSSPLSNPSVD</sequence>
<keyword evidence="2" id="KW-0472">Membrane</keyword>
<evidence type="ECO:0000313" key="4">
    <source>
        <dbReference type="Proteomes" id="UP000019471"/>
    </source>
</evidence>
<name>W9XII4_9EURO</name>
<dbReference type="AlphaFoldDB" id="W9XII4"/>
<organism evidence="3 4">
    <name type="scientific">Cladophialophora psammophila CBS 110553</name>
    <dbReference type="NCBI Taxonomy" id="1182543"/>
    <lineage>
        <taxon>Eukaryota</taxon>
        <taxon>Fungi</taxon>
        <taxon>Dikarya</taxon>
        <taxon>Ascomycota</taxon>
        <taxon>Pezizomycotina</taxon>
        <taxon>Eurotiomycetes</taxon>
        <taxon>Chaetothyriomycetidae</taxon>
        <taxon>Chaetothyriales</taxon>
        <taxon>Herpotrichiellaceae</taxon>
        <taxon>Cladophialophora</taxon>
    </lineage>
</organism>
<accession>W9XII4</accession>